<dbReference type="GO" id="GO:0017095">
    <property type="term" value="F:heparan sulfate 6-sulfotransferase activity"/>
    <property type="evidence" value="ECO:0007669"/>
    <property type="project" value="TreeGrafter"/>
</dbReference>
<dbReference type="AlphaFoldDB" id="X0Z4T5"/>
<dbReference type="SUPFAM" id="SSF52540">
    <property type="entry name" value="P-loop containing nucleoside triphosphate hydrolases"/>
    <property type="match status" value="1"/>
</dbReference>
<evidence type="ECO:0000256" key="2">
    <source>
        <dbReference type="ARBA" id="ARBA00022679"/>
    </source>
</evidence>
<feature type="non-terminal residue" evidence="7">
    <location>
        <position position="1"/>
    </location>
</feature>
<evidence type="ECO:0008006" key="8">
    <source>
        <dbReference type="Google" id="ProtNLM"/>
    </source>
</evidence>
<reference evidence="7" key="1">
    <citation type="journal article" date="2014" name="Front. Microbiol.">
        <title>High frequency of phylogenetically diverse reductive dehalogenase-homologous genes in deep subseafloor sedimentary metagenomes.</title>
        <authorList>
            <person name="Kawai M."/>
            <person name="Futagami T."/>
            <person name="Toyoda A."/>
            <person name="Takaki Y."/>
            <person name="Nishi S."/>
            <person name="Hori S."/>
            <person name="Arai W."/>
            <person name="Tsubouchi T."/>
            <person name="Morono Y."/>
            <person name="Uchiyama I."/>
            <person name="Ito T."/>
            <person name="Fujiyama A."/>
            <person name="Inagaki F."/>
            <person name="Takami H."/>
        </authorList>
    </citation>
    <scope>NUCLEOTIDE SEQUENCE</scope>
    <source>
        <strain evidence="7">Expedition CK06-06</strain>
    </source>
</reference>
<dbReference type="Pfam" id="PF03567">
    <property type="entry name" value="Sulfotransfer_2"/>
    <property type="match status" value="1"/>
</dbReference>
<dbReference type="PANTHER" id="PTHR12812">
    <property type="entry name" value="HEPARAN SULFATE 6-O-SULFOTRANSFERASE 3"/>
    <property type="match status" value="1"/>
</dbReference>
<comment type="caution">
    <text evidence="7">The sequence shown here is derived from an EMBL/GenBank/DDBJ whole genome shotgun (WGS) entry which is preliminary data.</text>
</comment>
<dbReference type="EMBL" id="BART01007261">
    <property type="protein sequence ID" value="GAG55438.1"/>
    <property type="molecule type" value="Genomic_DNA"/>
</dbReference>
<dbReference type="InterPro" id="IPR027417">
    <property type="entry name" value="P-loop_NTPase"/>
</dbReference>
<keyword evidence="2" id="KW-0808">Transferase</keyword>
<keyword evidence="3" id="KW-0812">Transmembrane</keyword>
<comment type="subcellular location">
    <subcellularLocation>
        <location evidence="1">Membrane</location>
        <topology evidence="1">Single-pass membrane protein</topology>
    </subcellularLocation>
</comment>
<proteinExistence type="predicted"/>
<organism evidence="7">
    <name type="scientific">marine sediment metagenome</name>
    <dbReference type="NCBI Taxonomy" id="412755"/>
    <lineage>
        <taxon>unclassified sequences</taxon>
        <taxon>metagenomes</taxon>
        <taxon>ecological metagenomes</taxon>
    </lineage>
</organism>
<dbReference type="GO" id="GO:0016020">
    <property type="term" value="C:membrane"/>
    <property type="evidence" value="ECO:0007669"/>
    <property type="project" value="UniProtKB-SubCell"/>
</dbReference>
<keyword evidence="5" id="KW-0472">Membrane</keyword>
<evidence type="ECO:0000313" key="7">
    <source>
        <dbReference type="EMBL" id="GAG55438.1"/>
    </source>
</evidence>
<sequence length="405" mass="47845">QFKTMGNQAVYKLKNGQVTHSQQAWYKFIKTHSKEEVIELVNETKENWINSYKTLLDKIKVPKILLWFSTRDLDWDYQISTDYYKFSNKFFGPFPQLVNREMADEIKPLCDFYTESVSNKGFPQKLINLDGSRSKISVNKPGFNTYYPSPEMHEDASIKLNKVIKKYFVSEQTIESSFVFIHIHKCGGSSLRKIINNTFLKMCDADSIFIPTCNKIPNEKILNVKEYLNATTNEYKVYACHENYDFMVTRILKSGKTLPFICTLLRDPVERLISHYEFFTREENNISLEKLPPDRLKNYCIQLGNLMVRKMGYMSGEENSLDEMLVRAKNRLENIDLFGFVEDFDVFINKLNKINPYGLHFEDSVFINKNSNKKLYSDDFKAKIRPYCKWDIELYDHAKYLKWIF</sequence>
<evidence type="ECO:0000256" key="4">
    <source>
        <dbReference type="ARBA" id="ARBA00022989"/>
    </source>
</evidence>
<evidence type="ECO:0000256" key="1">
    <source>
        <dbReference type="ARBA" id="ARBA00004167"/>
    </source>
</evidence>
<gene>
    <name evidence="7" type="ORF">S01H4_16551</name>
</gene>
<dbReference type="InterPro" id="IPR005331">
    <property type="entry name" value="Sulfotransferase"/>
</dbReference>
<protein>
    <recommendedName>
        <fullName evidence="8">Sulfotransferase domain-containing protein</fullName>
    </recommendedName>
</protein>
<keyword evidence="4" id="KW-1133">Transmembrane helix</keyword>
<dbReference type="InterPro" id="IPR010635">
    <property type="entry name" value="Heparan_SO4-6-sulfoTrfase"/>
</dbReference>
<name>X0Z4T5_9ZZZZ</name>
<evidence type="ECO:0000256" key="6">
    <source>
        <dbReference type="ARBA" id="ARBA00023180"/>
    </source>
</evidence>
<evidence type="ECO:0000256" key="3">
    <source>
        <dbReference type="ARBA" id="ARBA00022692"/>
    </source>
</evidence>
<accession>X0Z4T5</accession>
<dbReference type="Gene3D" id="3.40.50.300">
    <property type="entry name" value="P-loop containing nucleotide triphosphate hydrolases"/>
    <property type="match status" value="1"/>
</dbReference>
<evidence type="ECO:0000256" key="5">
    <source>
        <dbReference type="ARBA" id="ARBA00023136"/>
    </source>
</evidence>
<dbReference type="PANTHER" id="PTHR12812:SF0">
    <property type="entry name" value="HEPARAN-SULFATE 6-O-SULFOTRANSFERASE"/>
    <property type="match status" value="1"/>
</dbReference>
<keyword evidence="6" id="KW-0325">Glycoprotein</keyword>